<protein>
    <submittedName>
        <fullName evidence="2">Uncharacterized protein</fullName>
    </submittedName>
</protein>
<feature type="compositionally biased region" description="Basic and acidic residues" evidence="1">
    <location>
        <begin position="345"/>
        <end position="380"/>
    </location>
</feature>
<feature type="region of interest" description="Disordered" evidence="1">
    <location>
        <begin position="296"/>
        <end position="425"/>
    </location>
</feature>
<evidence type="ECO:0000313" key="2">
    <source>
        <dbReference type="EMBL" id="TEB11745.1"/>
    </source>
</evidence>
<accession>A0A4Y7RRX2</accession>
<proteinExistence type="predicted"/>
<gene>
    <name evidence="2" type="ORF">FA13DRAFT_1722027</name>
</gene>
<sequence>MGDQVSFGLKEIIELGLKEVSGDGDCIEVPASPTEDPGLILGPKDRPSRTPKLSEPRDDSQEIAQPLRVHRRRTGSRHLVWLCRIQPNQPQWELECPIKNANFPHRTLSTLPMNNAESVGQSTPNPFMTFFLPSSAFHTQRILDELHELLLGVRAWSLQDPDGKEKRERLVELTGRCMVGMMTYGGKDAFKRSNPVRAWVRLVASHPETLLKRGEMLREQDLELINDISLLRALPVQAPEISPGSTSATKDERGNHGWPTNRDGGAKSPFIAVTQMEVDEKADEEVLGRQSGSMHFITSEENPNQDGEPSEGSFPHHSGDIAQPISEALKRKSRTPVSTADEETGESRSKRARFEDRKGEHSQEHSQGEKGERRSGETVEIKASIQNEERRESEQGIRGVRSQDGGASQENSVKPHSRKPATSQIEPRGLYAIPCDRCQGLGRDCQYIVIGRACYRCRRGKIGCKRTKGAIPGGARGVTRDKGEVNGLQGIGPKAEIAGGCYNRGESPEEIDIPPVPGIEKGVELIPRAPSIVSEGAPLIPGTVAWIPDSADTKSQTMGMDPDQEEDAAASTVNPRRSRRQQEGADKKRTEAERQRAEEEEARAEAERERARRHVEEAERRDTVLRAAAESIESLLANRNSDLTAIPPLPIQSPRPTLPLRPRLSQIGLAQSAASLLTIHNAESRPLWGMMAPSMNLLKPTSRIPNSFQGQLPALAVPAGPTLHAPSHVEARVQAIPNEATSARKGVVAPEKHFDDVIEDLLVKMQSVREWTKNIDKLMEAQSQVLMKFRNQTRNEGDQFPKAGMAPVPGSISPPMSVLASGSAFAEGPILSSPPPVSAFNAMAVSESPSTSVPQSSSSAQEIASPFSSMSNSVSAPLPLAPMSVDVPVPPTSTTQAVAAGSPRGDTGVHSTPSFASLAKSSVFDAPRPKAAKSPSRPPGRKRTNGPLGRYQPSTTTPLSTRSRARTEANGKAPNTWPVRAYLNIKTPRSGGGTTGVGWRSQTRLQAMGNSVTSTSHTEA</sequence>
<feature type="compositionally biased region" description="Polar residues" evidence="1">
    <location>
        <begin position="405"/>
        <end position="425"/>
    </location>
</feature>
<feature type="region of interest" description="Disordered" evidence="1">
    <location>
        <begin position="547"/>
        <end position="616"/>
    </location>
</feature>
<evidence type="ECO:0000313" key="3">
    <source>
        <dbReference type="Proteomes" id="UP000298030"/>
    </source>
</evidence>
<feature type="region of interest" description="Disordered" evidence="1">
    <location>
        <begin position="239"/>
        <end position="267"/>
    </location>
</feature>
<feature type="compositionally biased region" description="Basic and acidic residues" evidence="1">
    <location>
        <begin position="580"/>
        <end position="616"/>
    </location>
</feature>
<evidence type="ECO:0000256" key="1">
    <source>
        <dbReference type="SAM" id="MobiDB-lite"/>
    </source>
</evidence>
<name>A0A4Y7RRX2_COPMI</name>
<feature type="compositionally biased region" description="Polar residues" evidence="1">
    <location>
        <begin position="1000"/>
        <end position="1020"/>
    </location>
</feature>
<dbReference type="EMBL" id="QPFP01000442">
    <property type="protein sequence ID" value="TEB11745.1"/>
    <property type="molecule type" value="Genomic_DNA"/>
</dbReference>
<dbReference type="Proteomes" id="UP000298030">
    <property type="component" value="Unassembled WGS sequence"/>
</dbReference>
<dbReference type="AlphaFoldDB" id="A0A4Y7RRX2"/>
<organism evidence="2 3">
    <name type="scientific">Coprinellus micaceus</name>
    <name type="common">Glistening ink-cap mushroom</name>
    <name type="synonym">Coprinus micaceus</name>
    <dbReference type="NCBI Taxonomy" id="71717"/>
    <lineage>
        <taxon>Eukaryota</taxon>
        <taxon>Fungi</taxon>
        <taxon>Dikarya</taxon>
        <taxon>Basidiomycota</taxon>
        <taxon>Agaricomycotina</taxon>
        <taxon>Agaricomycetes</taxon>
        <taxon>Agaricomycetidae</taxon>
        <taxon>Agaricales</taxon>
        <taxon>Agaricineae</taxon>
        <taxon>Psathyrellaceae</taxon>
        <taxon>Coprinellus</taxon>
    </lineage>
</organism>
<feature type="region of interest" description="Disordered" evidence="1">
    <location>
        <begin position="27"/>
        <end position="62"/>
    </location>
</feature>
<reference evidence="2 3" key="1">
    <citation type="journal article" date="2019" name="Nat. Ecol. Evol.">
        <title>Megaphylogeny resolves global patterns of mushroom evolution.</title>
        <authorList>
            <person name="Varga T."/>
            <person name="Krizsan K."/>
            <person name="Foldi C."/>
            <person name="Dima B."/>
            <person name="Sanchez-Garcia M."/>
            <person name="Sanchez-Ramirez S."/>
            <person name="Szollosi G.J."/>
            <person name="Szarkandi J.G."/>
            <person name="Papp V."/>
            <person name="Albert L."/>
            <person name="Andreopoulos W."/>
            <person name="Angelini C."/>
            <person name="Antonin V."/>
            <person name="Barry K.W."/>
            <person name="Bougher N.L."/>
            <person name="Buchanan P."/>
            <person name="Buyck B."/>
            <person name="Bense V."/>
            <person name="Catcheside P."/>
            <person name="Chovatia M."/>
            <person name="Cooper J."/>
            <person name="Damon W."/>
            <person name="Desjardin D."/>
            <person name="Finy P."/>
            <person name="Geml J."/>
            <person name="Haridas S."/>
            <person name="Hughes K."/>
            <person name="Justo A."/>
            <person name="Karasinski D."/>
            <person name="Kautmanova I."/>
            <person name="Kiss B."/>
            <person name="Kocsube S."/>
            <person name="Kotiranta H."/>
            <person name="LaButti K.M."/>
            <person name="Lechner B.E."/>
            <person name="Liimatainen K."/>
            <person name="Lipzen A."/>
            <person name="Lukacs Z."/>
            <person name="Mihaltcheva S."/>
            <person name="Morgado L.N."/>
            <person name="Niskanen T."/>
            <person name="Noordeloos M.E."/>
            <person name="Ohm R.A."/>
            <person name="Ortiz-Santana B."/>
            <person name="Ovrebo C."/>
            <person name="Racz N."/>
            <person name="Riley R."/>
            <person name="Savchenko A."/>
            <person name="Shiryaev A."/>
            <person name="Soop K."/>
            <person name="Spirin V."/>
            <person name="Szebenyi C."/>
            <person name="Tomsovsky M."/>
            <person name="Tulloss R.E."/>
            <person name="Uehling J."/>
            <person name="Grigoriev I.V."/>
            <person name="Vagvolgyi C."/>
            <person name="Papp T."/>
            <person name="Martin F.M."/>
            <person name="Miettinen O."/>
            <person name="Hibbett D.S."/>
            <person name="Nagy L.G."/>
        </authorList>
    </citation>
    <scope>NUCLEOTIDE SEQUENCE [LARGE SCALE GENOMIC DNA]</scope>
    <source>
        <strain evidence="2 3">FP101781</strain>
    </source>
</reference>
<comment type="caution">
    <text evidence="2">The sequence shown here is derived from an EMBL/GenBank/DDBJ whole genome shotgun (WGS) entry which is preliminary data.</text>
</comment>
<keyword evidence="3" id="KW-1185">Reference proteome</keyword>
<feature type="compositionally biased region" description="Basic and acidic residues" evidence="1">
    <location>
        <begin position="43"/>
        <end position="60"/>
    </location>
</feature>
<feature type="region of interest" description="Disordered" evidence="1">
    <location>
        <begin position="888"/>
        <end position="1020"/>
    </location>
</feature>